<evidence type="ECO:0000313" key="4">
    <source>
        <dbReference type="Proteomes" id="UP000053675"/>
    </source>
</evidence>
<dbReference type="EMBL" id="JMQM01000001">
    <property type="protein sequence ID" value="KFB10053.1"/>
    <property type="molecule type" value="Genomic_DNA"/>
</dbReference>
<organism evidence="3 4">
    <name type="scientific">Nitratireductor basaltis</name>
    <dbReference type="NCBI Taxonomy" id="472175"/>
    <lineage>
        <taxon>Bacteria</taxon>
        <taxon>Pseudomonadati</taxon>
        <taxon>Pseudomonadota</taxon>
        <taxon>Alphaproteobacteria</taxon>
        <taxon>Hyphomicrobiales</taxon>
        <taxon>Phyllobacteriaceae</taxon>
        <taxon>Nitratireductor</taxon>
    </lineage>
</organism>
<dbReference type="STRING" id="472175.EL18_01081"/>
<name>A0A084UAR7_9HYPH</name>
<feature type="region of interest" description="Disordered" evidence="1">
    <location>
        <begin position="1"/>
        <end position="75"/>
    </location>
</feature>
<dbReference type="OrthoDB" id="8283114at2"/>
<keyword evidence="2" id="KW-0812">Transmembrane</keyword>
<dbReference type="eggNOG" id="ENOG5031BU4">
    <property type="taxonomic scope" value="Bacteria"/>
</dbReference>
<keyword evidence="2" id="KW-1133">Transmembrane helix</keyword>
<feature type="compositionally biased region" description="Basic and acidic residues" evidence="1">
    <location>
        <begin position="20"/>
        <end position="30"/>
    </location>
</feature>
<dbReference type="RefSeq" id="WP_036480557.1">
    <property type="nucleotide sequence ID" value="NZ_JMQM01000001.1"/>
</dbReference>
<reference evidence="3 4" key="1">
    <citation type="submission" date="2014-05" db="EMBL/GenBank/DDBJ databases">
        <title>Draft Genome Sequence of Nitratireductor basaltis Strain UMTGB225, A Marine Bacterium Isolated from Green Barrel Tunicate.</title>
        <authorList>
            <person name="Gan H.Y."/>
        </authorList>
    </citation>
    <scope>NUCLEOTIDE SEQUENCE [LARGE SCALE GENOMIC DNA]</scope>
    <source>
        <strain evidence="3 4">UMTGB225</strain>
    </source>
</reference>
<evidence type="ECO:0000256" key="2">
    <source>
        <dbReference type="SAM" id="Phobius"/>
    </source>
</evidence>
<keyword evidence="2" id="KW-0472">Membrane</keyword>
<protein>
    <submittedName>
        <fullName evidence="3">Uncharacterized protein</fullName>
    </submittedName>
</protein>
<feature type="transmembrane region" description="Helical" evidence="2">
    <location>
        <begin position="89"/>
        <end position="111"/>
    </location>
</feature>
<dbReference type="Proteomes" id="UP000053675">
    <property type="component" value="Unassembled WGS sequence"/>
</dbReference>
<keyword evidence="4" id="KW-1185">Reference proteome</keyword>
<sequence>MGESSKRRANNPAQISGDIDAGRTGDKRPGFDPAAAPLSTDGEAGGVRMSEAQIREARISELSNQQHDKDVSYGDAMRPLNAKPAGGHYGFVALAAIVAAAAMIIAVVALLSM</sequence>
<dbReference type="PATRIC" id="fig|472175.3.peg.1090"/>
<dbReference type="AlphaFoldDB" id="A0A084UAR7"/>
<proteinExistence type="predicted"/>
<gene>
    <name evidence="3" type="ORF">EL18_01081</name>
</gene>
<evidence type="ECO:0000313" key="3">
    <source>
        <dbReference type="EMBL" id="KFB10053.1"/>
    </source>
</evidence>
<accession>A0A084UAR7</accession>
<comment type="caution">
    <text evidence="3">The sequence shown here is derived from an EMBL/GenBank/DDBJ whole genome shotgun (WGS) entry which is preliminary data.</text>
</comment>
<evidence type="ECO:0000256" key="1">
    <source>
        <dbReference type="SAM" id="MobiDB-lite"/>
    </source>
</evidence>